<dbReference type="Proteomes" id="UP000001554">
    <property type="component" value="Chromosome 7"/>
</dbReference>
<dbReference type="GO" id="GO:0003333">
    <property type="term" value="P:amino acid transmembrane transport"/>
    <property type="evidence" value="ECO:0000318"/>
    <property type="project" value="GO_Central"/>
</dbReference>
<dbReference type="KEGG" id="bfo:118419354"/>
<sequence length="532" mass="58227">MDCEYTALTTDSTAIEEVEDVAPTQLLVSKSDLEDETEEIELFDMSAVKSVQASVNQERQPLIGNSSMSDTDPETDVRVPNSSNNKELSSEARAFTPNSVSNFEALVHLLKGNIGTGLLSLPVAVKNAGVVVGPAGLIAMAVICVYCMHMLVNCSHKLCRKCGHTSMDYGEVAENACRVGPILFLRRHRVAVRRIVNAFLLLTQLGFCCVYFVFMARNAEQILHAFPGLQHAEFPPVQAFLAAFLLPIMLLCFIQNWDHLAPISTVANVVMVAGLVAIYQYILRRLHSPSIYPAFSSVGELPLFFGTAIYSFEGIGIVLPLENKMQNPQSFPTVINIGMGLVTFLYVSLGFFGYLAFGAHVEGSITLNLPTMPSADVTPSEQALYVVVKLMFVFCIFCTFAVQFYVPINIIWPVLKSRVSHQYQTVAEYILRAALVIVTFGLAAGIPQLGLFISLVGAFSSSALALIFPPLIELLVKYEDGLHWVVVVRNVIIFLFGFVGFLAGSYVSIEQIVDSFSRKVAPTFAAPTFSTV</sequence>
<feature type="transmembrane region" description="Helical" evidence="6">
    <location>
        <begin position="266"/>
        <end position="283"/>
    </location>
</feature>
<dbReference type="AlphaFoldDB" id="A0A9J7LEX7"/>
<dbReference type="RefSeq" id="XP_035681609.1">
    <property type="nucleotide sequence ID" value="XM_035825716.1"/>
</dbReference>
<feature type="transmembrane region" description="Helical" evidence="6">
    <location>
        <begin position="234"/>
        <end position="254"/>
    </location>
</feature>
<evidence type="ECO:0000256" key="2">
    <source>
        <dbReference type="ARBA" id="ARBA00022692"/>
    </source>
</evidence>
<dbReference type="GO" id="GO:0015180">
    <property type="term" value="F:L-alanine transmembrane transporter activity"/>
    <property type="evidence" value="ECO:0000318"/>
    <property type="project" value="GO_Central"/>
</dbReference>
<feature type="transmembrane region" description="Helical" evidence="6">
    <location>
        <begin position="303"/>
        <end position="321"/>
    </location>
</feature>
<evidence type="ECO:0000256" key="3">
    <source>
        <dbReference type="ARBA" id="ARBA00022989"/>
    </source>
</evidence>
<evidence type="ECO:0000256" key="6">
    <source>
        <dbReference type="SAM" id="Phobius"/>
    </source>
</evidence>
<feature type="transmembrane region" description="Helical" evidence="6">
    <location>
        <begin position="333"/>
        <end position="357"/>
    </location>
</feature>
<dbReference type="GeneID" id="118419354"/>
<proteinExistence type="predicted"/>
<dbReference type="Pfam" id="PF01490">
    <property type="entry name" value="Aa_trans"/>
    <property type="match status" value="1"/>
</dbReference>
<reference evidence="8" key="2">
    <citation type="journal article" date="2020" name="Nat. Ecol. Evol.">
        <title>Deeply conserved synteny resolves early events in vertebrate evolution.</title>
        <authorList>
            <person name="Simakov O."/>
            <person name="Marletaz F."/>
            <person name="Yue J.X."/>
            <person name="O'Connell B."/>
            <person name="Jenkins J."/>
            <person name="Brandt A."/>
            <person name="Calef R."/>
            <person name="Tung C.H."/>
            <person name="Huang T.K."/>
            <person name="Schmutz J."/>
            <person name="Satoh N."/>
            <person name="Yu J.K."/>
            <person name="Putnam N.H."/>
            <person name="Green R.E."/>
            <person name="Rokhsar D.S."/>
        </authorList>
    </citation>
    <scope>NUCLEOTIDE SEQUENCE [LARGE SCALE GENOMIC DNA]</scope>
    <source>
        <strain evidence="8">S238N-H82</strain>
    </source>
</reference>
<evidence type="ECO:0000256" key="1">
    <source>
        <dbReference type="ARBA" id="ARBA00004141"/>
    </source>
</evidence>
<dbReference type="OMA" id="RTGTSFC"/>
<keyword evidence="4 6" id="KW-0472">Membrane</keyword>
<feature type="compositionally biased region" description="Polar residues" evidence="5">
    <location>
        <begin position="59"/>
        <end position="70"/>
    </location>
</feature>
<gene>
    <name evidence="9" type="primary">LOC118419354</name>
</gene>
<feature type="transmembrane region" description="Helical" evidence="6">
    <location>
        <begin position="484"/>
        <end position="509"/>
    </location>
</feature>
<feature type="transmembrane region" description="Helical" evidence="6">
    <location>
        <begin position="195"/>
        <end position="214"/>
    </location>
</feature>
<feature type="domain" description="Amino acid transporter transmembrane" evidence="7">
    <location>
        <begin position="101"/>
        <end position="509"/>
    </location>
</feature>
<dbReference type="GO" id="GO:0015193">
    <property type="term" value="F:L-proline transmembrane transporter activity"/>
    <property type="evidence" value="ECO:0000318"/>
    <property type="project" value="GO_Central"/>
</dbReference>
<dbReference type="PANTHER" id="PTHR22950">
    <property type="entry name" value="AMINO ACID TRANSPORTER"/>
    <property type="match status" value="1"/>
</dbReference>
<reference evidence="9" key="3">
    <citation type="submission" date="2025-08" db="UniProtKB">
        <authorList>
            <consortium name="RefSeq"/>
        </authorList>
    </citation>
    <scope>IDENTIFICATION</scope>
</reference>
<accession>A0A9J7LEX7</accession>
<reference evidence="9" key="1">
    <citation type="journal article" date="2016" name="Genome Biol. Evol.">
        <title>Conserved non-coding elements in the most distant genera of cephalochordates: the Goldilocks principle.</title>
        <authorList>
            <person name="Yue J.X."/>
            <person name="Kozmikova I."/>
            <person name="Ono H."/>
            <person name="Nossa C.W."/>
            <person name="Kozmik Z."/>
            <person name="Putnam N.H."/>
            <person name="Yu J.K."/>
            <person name="Holland L.Z."/>
        </authorList>
    </citation>
    <scope>NUCLEOTIDE SEQUENCE</scope>
</reference>
<evidence type="ECO:0000256" key="4">
    <source>
        <dbReference type="ARBA" id="ARBA00023136"/>
    </source>
</evidence>
<organism evidence="8 9">
    <name type="scientific">Branchiostoma floridae</name>
    <name type="common">Florida lancelet</name>
    <name type="synonym">Amphioxus</name>
    <dbReference type="NCBI Taxonomy" id="7739"/>
    <lineage>
        <taxon>Eukaryota</taxon>
        <taxon>Metazoa</taxon>
        <taxon>Chordata</taxon>
        <taxon>Cephalochordata</taxon>
        <taxon>Leptocardii</taxon>
        <taxon>Amphioxiformes</taxon>
        <taxon>Branchiostomatidae</taxon>
        <taxon>Branchiostoma</taxon>
    </lineage>
</organism>
<dbReference type="InterPro" id="IPR013057">
    <property type="entry name" value="AA_transpt_TM"/>
</dbReference>
<comment type="subcellular location">
    <subcellularLocation>
        <location evidence="1">Membrane</location>
        <topology evidence="1">Multi-pass membrane protein</topology>
    </subcellularLocation>
</comment>
<feature type="transmembrane region" description="Helical" evidence="6">
    <location>
        <begin position="128"/>
        <end position="152"/>
    </location>
</feature>
<name>A0A9J7LEX7_BRAFL</name>
<feature type="transmembrane region" description="Helical" evidence="6">
    <location>
        <begin position="452"/>
        <end position="472"/>
    </location>
</feature>
<evidence type="ECO:0000313" key="9">
    <source>
        <dbReference type="RefSeq" id="XP_035681609.1"/>
    </source>
</evidence>
<feature type="transmembrane region" description="Helical" evidence="6">
    <location>
        <begin position="429"/>
        <end position="446"/>
    </location>
</feature>
<dbReference type="GO" id="GO:0005774">
    <property type="term" value="C:vacuolar membrane"/>
    <property type="evidence" value="ECO:0000318"/>
    <property type="project" value="GO_Central"/>
</dbReference>
<keyword evidence="8" id="KW-1185">Reference proteome</keyword>
<dbReference type="OrthoDB" id="1684102at2759"/>
<keyword evidence="3 6" id="KW-1133">Transmembrane helix</keyword>
<dbReference type="GO" id="GO:0015808">
    <property type="term" value="P:L-alanine transport"/>
    <property type="evidence" value="ECO:0000318"/>
    <property type="project" value="GO_Central"/>
</dbReference>
<protein>
    <submittedName>
        <fullName evidence="9">Proton-coupled amino acid transporter 1-like</fullName>
    </submittedName>
</protein>
<evidence type="ECO:0000259" key="7">
    <source>
        <dbReference type="Pfam" id="PF01490"/>
    </source>
</evidence>
<dbReference type="PANTHER" id="PTHR22950:SF349">
    <property type="entry name" value="AMINO ACID TRANSPORTER TRANSMEMBRANE DOMAIN-CONTAINING PROTEIN"/>
    <property type="match status" value="1"/>
</dbReference>
<keyword evidence="2 6" id="KW-0812">Transmembrane</keyword>
<feature type="region of interest" description="Disordered" evidence="5">
    <location>
        <begin position="59"/>
        <end position="91"/>
    </location>
</feature>
<evidence type="ECO:0000256" key="5">
    <source>
        <dbReference type="SAM" id="MobiDB-lite"/>
    </source>
</evidence>
<evidence type="ECO:0000313" key="8">
    <source>
        <dbReference type="Proteomes" id="UP000001554"/>
    </source>
</evidence>
<feature type="transmembrane region" description="Helical" evidence="6">
    <location>
        <begin position="383"/>
        <end position="408"/>
    </location>
</feature>